<keyword evidence="2" id="KW-0119">Carbohydrate metabolism</keyword>
<name>A0A3Q9WUX0_UNCXX</name>
<evidence type="ECO:0000256" key="2">
    <source>
        <dbReference type="ARBA" id="ARBA00023277"/>
    </source>
</evidence>
<dbReference type="PDB" id="7XRF">
    <property type="method" value="X-ray"/>
    <property type="resolution" value="2.14 A"/>
    <property type="chains" value="B/D/F/H=1-142"/>
</dbReference>
<dbReference type="PDB" id="7EXZ">
    <property type="method" value="X-ray"/>
    <property type="resolution" value="2.50 A"/>
    <property type="chains" value="B/D/F/H=1-142"/>
</dbReference>
<dbReference type="KEGG" id="ag:BBG22494"/>
<dbReference type="SMR" id="A0A3Q9WUX0"/>
<evidence type="ECO:0000313" key="6">
    <source>
        <dbReference type="EMBL" id="BBG22494.1"/>
    </source>
</evidence>
<dbReference type="BioCyc" id="MetaCyc:MONOMER-22201"/>
<gene>
    <name evidence="6" type="primary">dgpB</name>
</gene>
<accession>A0A3Q9WUX0</accession>
<sequence length="142" mass="16047">MGLALRLNFVDVVCDDSLKNFWANGKKIGYQFDVRLSYYRGHFLSTIDEIGVKVDGVDVPAENISLCLDGKEYGVAELHDLVNVFWPIIEPATIKVFQPGGLSEEEHDVDFTLYFRSPYMALSETEYQSIDSCGSKRLNVQN</sequence>
<reference evidence="7 8" key="2">
    <citation type="journal article" date="2021" name="Nat. Commun.">
        <title>C-Glycoside metabolism in the gut and in nature: Identification, characterization, structural analyses and distribution of C-C bond-cleaving enzymes.</title>
        <authorList>
            <person name="Mori T."/>
            <person name="Kumano T."/>
            <person name="He H."/>
            <person name="Watanabe S."/>
            <person name="Senda M."/>
            <person name="Moriya T."/>
            <person name="Adachi N."/>
            <person name="Hori S."/>
            <person name="Terashita Y."/>
            <person name="Kawasaki M."/>
            <person name="Hashimoto Y."/>
            <person name="Awakawa T."/>
            <person name="Senda T."/>
            <person name="Abe I."/>
            <person name="Kobayashi M."/>
        </authorList>
    </citation>
    <scope>X-RAY CRYSTALLOGRAPHY (2.50 ANGSTROMS)</scope>
</reference>
<evidence type="ECO:0000256" key="3">
    <source>
        <dbReference type="ARBA" id="ARBA00046336"/>
    </source>
</evidence>
<comment type="similarity">
    <text evidence="3">Belongs to the C-glycoside deglycosidase beta subunit family.</text>
</comment>
<dbReference type="GO" id="GO:0016829">
    <property type="term" value="F:lyase activity"/>
    <property type="evidence" value="ECO:0007669"/>
    <property type="project" value="UniProtKB-KW"/>
</dbReference>
<reference evidence="9" key="3">
    <citation type="journal article" date="2023" name="Acta Pharm. Sin. B (APSB)">
        <title>Structural mechanism of a dual-functional enzyme DgpA/B/C as both a &lt;i&gt;C&lt;/i&gt;-glycoside cleaving enzyme and an &lt;i&gt;O&lt;/i&gt;- to &lt;i&gt;C&lt;/i&gt;-glycoside isomerase.</title>
        <authorList>
            <person name="He P."/>
            <person name="Wang S."/>
            <person name="Li S."/>
            <person name="Liu S."/>
            <person name="Zhou S."/>
            <person name="Wang J."/>
            <person name="Tao J."/>
            <person name="Wang D."/>
            <person name="Wang R."/>
            <person name="Ma W."/>
        </authorList>
    </citation>
    <scope>X-RAY CRYSTALLOGRAPHY (2.14 ANGSTROMS)</scope>
</reference>
<evidence type="ECO:0000256" key="1">
    <source>
        <dbReference type="ARBA" id="ARBA00023239"/>
    </source>
</evidence>
<evidence type="ECO:0007829" key="9">
    <source>
        <dbReference type="PDB" id="7XRF"/>
    </source>
</evidence>
<evidence type="ECO:0007829" key="8">
    <source>
        <dbReference type="PDB" id="7DRD"/>
    </source>
</evidence>
<dbReference type="PDB" id="7DRD">
    <property type="method" value="EM"/>
    <property type="resolution" value="2.85 A"/>
    <property type="chains" value="B/D/F/H=1-142"/>
</dbReference>
<reference evidence="6" key="1">
    <citation type="journal article" date="2019" name="Biol. Pharm. Bull.">
        <title>Expression and Characterization of the Human Intestinal Bacterial Enzyme which Cleaves the C-Glycosidic Bond in 3"-Oxo-puerarin.</title>
        <authorList>
            <person name="Nakamura K."/>
            <person name="Zhu S."/>
            <person name="Komatsu K."/>
            <person name="Hattori M."/>
            <person name="Iwashima M."/>
        </authorList>
    </citation>
    <scope>NUCLEOTIDE SEQUENCE</scope>
    <source>
        <strain evidence="6">PUE</strain>
    </source>
</reference>
<feature type="domain" description="C-glycoside deglycosidase beta subunit" evidence="5">
    <location>
        <begin position="12"/>
        <end position="119"/>
    </location>
</feature>
<evidence type="ECO:0007829" key="7">
    <source>
        <dbReference type="PDB" id="7BVR"/>
    </source>
</evidence>
<evidence type="ECO:0000259" key="5">
    <source>
        <dbReference type="Pfam" id="PF19906"/>
    </source>
</evidence>
<keyword evidence="7 8" id="KW-0002">3D-structure</keyword>
<proteinExistence type="evidence at protein level"/>
<dbReference type="InterPro" id="IPR045959">
    <property type="entry name" value="CGDB"/>
</dbReference>
<protein>
    <recommendedName>
        <fullName evidence="4">C-deglycosylation enzyme beta subunit</fullName>
    </recommendedName>
</protein>
<keyword evidence="1" id="KW-0456">Lyase</keyword>
<dbReference type="AlphaFoldDB" id="A0A3Q9WUX0"/>
<evidence type="ECO:0000256" key="4">
    <source>
        <dbReference type="ARBA" id="ARBA00047208"/>
    </source>
</evidence>
<dbReference type="Pfam" id="PF19906">
    <property type="entry name" value="CGDB"/>
    <property type="match status" value="1"/>
</dbReference>
<organism evidence="6">
    <name type="scientific">human intestinal bacterium PUE</name>
    <dbReference type="NCBI Taxonomy" id="498716"/>
    <lineage>
        <taxon>Bacteria</taxon>
    </lineage>
</organism>
<dbReference type="PDB" id="7BVR">
    <property type="method" value="X-ray"/>
    <property type="resolution" value="2.60 A"/>
    <property type="chains" value="B/D/F/H=1-142"/>
</dbReference>
<dbReference type="EMBL" id="LC422372">
    <property type="protein sequence ID" value="BBG22494.1"/>
    <property type="molecule type" value="Genomic_DNA"/>
</dbReference>